<evidence type="ECO:0000256" key="4">
    <source>
        <dbReference type="ARBA" id="ARBA00022827"/>
    </source>
</evidence>
<comment type="similarity">
    <text evidence="2">Belongs to the FAD-dependent glycerol-3-phosphate dehydrogenase family.</text>
</comment>
<proteinExistence type="inferred from homology"/>
<evidence type="ECO:0000256" key="1">
    <source>
        <dbReference type="ARBA" id="ARBA00001974"/>
    </source>
</evidence>
<dbReference type="PANTHER" id="PTHR11985">
    <property type="entry name" value="GLYCEROL-3-PHOSPHATE DEHYDROGENASE"/>
    <property type="match status" value="1"/>
</dbReference>
<dbReference type="InterPro" id="IPR000447">
    <property type="entry name" value="G3P_DH_FAD-dep"/>
</dbReference>
<dbReference type="Gene3D" id="3.30.9.10">
    <property type="entry name" value="D-Amino Acid Oxidase, subunit A, domain 2"/>
    <property type="match status" value="1"/>
</dbReference>
<name>A0A370D9Q4_9GAMM</name>
<dbReference type="AlphaFoldDB" id="A0A370D9Q4"/>
<evidence type="ECO:0000313" key="7">
    <source>
        <dbReference type="EMBL" id="RDH81632.1"/>
    </source>
</evidence>
<organism evidence="7 8">
    <name type="scientific">endosymbiont of Galathealinum brachiosum</name>
    <dbReference type="NCBI Taxonomy" id="2200906"/>
    <lineage>
        <taxon>Bacteria</taxon>
        <taxon>Pseudomonadati</taxon>
        <taxon>Pseudomonadota</taxon>
        <taxon>Gammaproteobacteria</taxon>
        <taxon>sulfur-oxidizing symbionts</taxon>
    </lineage>
</organism>
<protein>
    <recommendedName>
        <fullName evidence="6">FAD dependent oxidoreductase domain-containing protein</fullName>
    </recommendedName>
</protein>
<dbReference type="GO" id="GO:0046168">
    <property type="term" value="P:glycerol-3-phosphate catabolic process"/>
    <property type="evidence" value="ECO:0007669"/>
    <property type="project" value="TreeGrafter"/>
</dbReference>
<keyword evidence="5" id="KW-0560">Oxidoreductase</keyword>
<evidence type="ECO:0000256" key="2">
    <source>
        <dbReference type="ARBA" id="ARBA00007330"/>
    </source>
</evidence>
<dbReference type="PRINTS" id="PR01001">
    <property type="entry name" value="FADG3PDH"/>
</dbReference>
<evidence type="ECO:0000256" key="5">
    <source>
        <dbReference type="ARBA" id="ARBA00023002"/>
    </source>
</evidence>
<dbReference type="Pfam" id="PF01266">
    <property type="entry name" value="DAO"/>
    <property type="match status" value="1"/>
</dbReference>
<dbReference type="GO" id="GO:0004368">
    <property type="term" value="F:glycerol-3-phosphate dehydrogenase (quinone) activity"/>
    <property type="evidence" value="ECO:0007669"/>
    <property type="project" value="InterPro"/>
</dbReference>
<dbReference type="PANTHER" id="PTHR11985:SF15">
    <property type="entry name" value="GLYCEROL-3-PHOSPHATE DEHYDROGENASE, MITOCHONDRIAL"/>
    <property type="match status" value="1"/>
</dbReference>
<dbReference type="Proteomes" id="UP000254266">
    <property type="component" value="Unassembled WGS sequence"/>
</dbReference>
<evidence type="ECO:0000259" key="6">
    <source>
        <dbReference type="Pfam" id="PF01266"/>
    </source>
</evidence>
<dbReference type="Gene3D" id="3.50.50.60">
    <property type="entry name" value="FAD/NAD(P)-binding domain"/>
    <property type="match status" value="1"/>
</dbReference>
<dbReference type="SUPFAM" id="SSF51905">
    <property type="entry name" value="FAD/NAD(P)-binding domain"/>
    <property type="match status" value="1"/>
</dbReference>
<sequence>MPETPYYDIVIIGAGIQGSGVAQAAAASGYKTLVIEKLPQAGLCTSSKSSKLIHGGLRYLESGQFKLVRECLQERKILLKNAPQLVKLIPFYIPVYSHSIRPAWLIWIGLLIYSLFSLKTFSIVKKKDQHYLDGLKLKNIKTIFKYYDAQTDDKRLTQAVITSAKNMGADVLYDTDFIKSYAEESIHNVSYKSNRQYHNIKCRCLINCTGPWVDSTQDKISPPLKLPDTELVAGTHIIINRPIKQGAYYIEAADKRAVFVMPWKDSQTLIGTTERTHTDDADNLMPTENEVFYLLETYNHYFNEKLTLNDITQSFSGLRVLPVSNTASFNKSRESLIIHNSKTPALITLVGGKLTAYRASSEEVILKIKKLLGDSKNKKHYDTKNIKL</sequence>
<feature type="domain" description="FAD dependent oxidoreductase" evidence="6">
    <location>
        <begin position="8"/>
        <end position="358"/>
    </location>
</feature>
<gene>
    <name evidence="7" type="ORF">DIZ80_16310</name>
</gene>
<evidence type="ECO:0000256" key="3">
    <source>
        <dbReference type="ARBA" id="ARBA00022630"/>
    </source>
</evidence>
<keyword evidence="8" id="KW-1185">Reference proteome</keyword>
<comment type="cofactor">
    <cofactor evidence="1">
        <name>FAD</name>
        <dbReference type="ChEBI" id="CHEBI:57692"/>
    </cofactor>
</comment>
<reference evidence="7 8" key="1">
    <citation type="journal article" date="2018" name="ISME J.">
        <title>Endosymbiont genomes yield clues of tubeworm success.</title>
        <authorList>
            <person name="Li Y."/>
            <person name="Liles M.R."/>
            <person name="Halanych K.M."/>
        </authorList>
    </citation>
    <scope>NUCLEOTIDE SEQUENCE [LARGE SCALE GENOMIC DNA]</scope>
    <source>
        <strain evidence="7">A1464</strain>
    </source>
</reference>
<evidence type="ECO:0000313" key="8">
    <source>
        <dbReference type="Proteomes" id="UP000254266"/>
    </source>
</evidence>
<comment type="caution">
    <text evidence="7">The sequence shown here is derived from an EMBL/GenBank/DDBJ whole genome shotgun (WGS) entry which is preliminary data.</text>
</comment>
<dbReference type="InterPro" id="IPR006076">
    <property type="entry name" value="FAD-dep_OxRdtase"/>
</dbReference>
<keyword evidence="3" id="KW-0285">Flavoprotein</keyword>
<keyword evidence="4" id="KW-0274">FAD</keyword>
<dbReference type="EMBL" id="QFXC01000013">
    <property type="protein sequence ID" value="RDH81632.1"/>
    <property type="molecule type" value="Genomic_DNA"/>
</dbReference>
<dbReference type="InterPro" id="IPR036188">
    <property type="entry name" value="FAD/NAD-bd_sf"/>
</dbReference>
<accession>A0A370D9Q4</accession>